<dbReference type="PANTHER" id="PTHR10492:SF95">
    <property type="entry name" value="HELITRON HELICASE-LIKE DOMAIN-CONTAINING PROTEIN"/>
    <property type="match status" value="1"/>
</dbReference>
<proteinExistence type="predicted"/>
<feature type="region of interest" description="Disordered" evidence="1">
    <location>
        <begin position="96"/>
        <end position="131"/>
    </location>
</feature>
<dbReference type="EMBL" id="JAUIZM010000009">
    <property type="protein sequence ID" value="KAK1366290.1"/>
    <property type="molecule type" value="Genomic_DNA"/>
</dbReference>
<keyword evidence="4" id="KW-1185">Reference proteome</keyword>
<evidence type="ECO:0000256" key="1">
    <source>
        <dbReference type="SAM" id="MobiDB-lite"/>
    </source>
</evidence>
<evidence type="ECO:0000259" key="2">
    <source>
        <dbReference type="Pfam" id="PF14214"/>
    </source>
</evidence>
<protein>
    <recommendedName>
        <fullName evidence="2">Helitron helicase-like domain-containing protein</fullName>
    </recommendedName>
</protein>
<accession>A0AAD8HF34</accession>
<reference evidence="3" key="2">
    <citation type="submission" date="2023-05" db="EMBL/GenBank/DDBJ databases">
        <authorList>
            <person name="Schelkunov M.I."/>
        </authorList>
    </citation>
    <scope>NUCLEOTIDE SEQUENCE</scope>
    <source>
        <strain evidence="3">Hsosn_3</strain>
        <tissue evidence="3">Leaf</tissue>
    </source>
</reference>
<feature type="compositionally biased region" description="Basic and acidic residues" evidence="1">
    <location>
        <begin position="1"/>
        <end position="26"/>
    </location>
</feature>
<evidence type="ECO:0000313" key="4">
    <source>
        <dbReference type="Proteomes" id="UP001237642"/>
    </source>
</evidence>
<dbReference type="InterPro" id="IPR025476">
    <property type="entry name" value="Helitron_helicase-like"/>
</dbReference>
<evidence type="ECO:0000313" key="3">
    <source>
        <dbReference type="EMBL" id="KAK1366290.1"/>
    </source>
</evidence>
<feature type="region of interest" description="Disordered" evidence="1">
    <location>
        <begin position="1"/>
        <end position="35"/>
    </location>
</feature>
<dbReference type="Pfam" id="PF14214">
    <property type="entry name" value="Helitron_like_N"/>
    <property type="match status" value="1"/>
</dbReference>
<comment type="caution">
    <text evidence="3">The sequence shown here is derived from an EMBL/GenBank/DDBJ whole genome shotgun (WGS) entry which is preliminary data.</text>
</comment>
<dbReference type="AlphaFoldDB" id="A0AAD8HF34"/>
<reference evidence="3" key="1">
    <citation type="submission" date="2023-02" db="EMBL/GenBank/DDBJ databases">
        <title>Genome of toxic invasive species Heracleum sosnowskyi carries increased number of genes despite the absence of recent whole-genome duplications.</title>
        <authorList>
            <person name="Schelkunov M."/>
            <person name="Shtratnikova V."/>
            <person name="Makarenko M."/>
            <person name="Klepikova A."/>
            <person name="Omelchenko D."/>
            <person name="Novikova G."/>
            <person name="Obukhova E."/>
            <person name="Bogdanov V."/>
            <person name="Penin A."/>
            <person name="Logacheva M."/>
        </authorList>
    </citation>
    <scope>NUCLEOTIDE SEQUENCE</scope>
    <source>
        <strain evidence="3">Hsosn_3</strain>
        <tissue evidence="3">Leaf</tissue>
    </source>
</reference>
<gene>
    <name evidence="3" type="ORF">POM88_041851</name>
</gene>
<dbReference type="PANTHER" id="PTHR10492">
    <property type="match status" value="1"/>
</dbReference>
<feature type="domain" description="Helitron helicase-like" evidence="2">
    <location>
        <begin position="386"/>
        <end position="421"/>
    </location>
</feature>
<organism evidence="3 4">
    <name type="scientific">Heracleum sosnowskyi</name>
    <dbReference type="NCBI Taxonomy" id="360622"/>
    <lineage>
        <taxon>Eukaryota</taxon>
        <taxon>Viridiplantae</taxon>
        <taxon>Streptophyta</taxon>
        <taxon>Embryophyta</taxon>
        <taxon>Tracheophyta</taxon>
        <taxon>Spermatophyta</taxon>
        <taxon>Magnoliopsida</taxon>
        <taxon>eudicotyledons</taxon>
        <taxon>Gunneridae</taxon>
        <taxon>Pentapetalae</taxon>
        <taxon>asterids</taxon>
        <taxon>campanulids</taxon>
        <taxon>Apiales</taxon>
        <taxon>Apiaceae</taxon>
        <taxon>Apioideae</taxon>
        <taxon>apioid superclade</taxon>
        <taxon>Tordylieae</taxon>
        <taxon>Tordyliinae</taxon>
        <taxon>Heracleum</taxon>
    </lineage>
</organism>
<dbReference type="Proteomes" id="UP001237642">
    <property type="component" value="Unassembled WGS sequence"/>
</dbReference>
<sequence>MKEFNKSTRSVKNNDKQLHNDGDKENMPPLSPRVIQSPFFSNVSLRGDKENCTPLSTTDIVSTFASDVSNPGSVKRQYKPRTNALISEYVRNKNPNNLLCHDKEVTNSEAEPPPKRKYKPRQKKDSSCDQEVRAQVKRKYTPRAKVVQTDGFPASSDCRTPLGNMTNVLNSDSHNHIPSFSSTITNNEDVVVTTSKRINQTKFSFPESSRSLFSDKNHRGNLNESEIDYEVIEHSVILNEESDEELFVEDECDLADDMNSDFLDDGLESNVHHIPEEYATLGAPTCICLYCGAYMWKEERVNKNVIHGTPMFSLCCGRGQICLPKALPAPTYLQNLYNDAEKDGYHADISFVDRDNNGTKKRTKVSMREFYSYMLQVRAYESYTLRLGDDIKKKSYFGVCVGLMYVVEFQKRGLPHVHMLIWLDSNSKKNLIANVDKFVSAEIPDPVEDPVGYEAVKAFMIHGPCGAERMKSPCMKDFKCIRHFPKKYCARTTYDECGFPIYKRRNTGITVKYCLKGHDRATIHIRGRKKNTQTEDKDVVVDEISEFLDGRYICGAEASYRIFGFDIHYRSVSVERLSFHLPNAKNCSFRANENLSKVADRSRWRPSKLETFFQLNLRDNNARQYTYDEIPRFYVWNDTDCRWTSRKKGMQIGRISYTHHSSGEAWYLRLLLLTVRGPTSFEHLKTVNGIQYNTFREACKEYGLLDDDSEWHEVLSQCASCGFPTQIRQLFVHVMVNCKVTDLKKLWESHWTNMVDDILYKRRSLTGNPNLILNEKQLQYYALAEIHSLLSSIVPKPSDGMFEYNEDDIQIPEEYCNFQNNHSIDNMISNVYPDMIENLNNPDYWSERAILTPVNQTVSHLNSQIVDQIPGEYFSYFSVDTAEDFGV</sequence>
<name>A0AAD8HF34_9APIA</name>